<dbReference type="PANTHER" id="PTHR33221">
    <property type="entry name" value="WINGED HELIX-TURN-HELIX TRANSCRIPTIONAL REGULATOR, RRF2 FAMILY"/>
    <property type="match status" value="1"/>
</dbReference>
<dbReference type="RefSeq" id="WP_074836155.1">
    <property type="nucleotide sequence ID" value="NZ_FOAT01000027.1"/>
</dbReference>
<accession>A0A1H7PZV1</accession>
<dbReference type="Pfam" id="PF02082">
    <property type="entry name" value="Rrf2"/>
    <property type="match status" value="1"/>
</dbReference>
<dbReference type="PROSITE" id="PS51197">
    <property type="entry name" value="HTH_RRF2_2"/>
    <property type="match status" value="1"/>
</dbReference>
<sequence length="145" mass="15706">MQITSKFTAAVHILTCIDIFGGQMRVTSDFLSGSTGVNAVIVRNVLGQLRTAGIVETRQGSGGAHLAKALDEITLYDIYKAVDCVDDEGLFHFHENPNADCPVGRNIHKAMDGRLEAAQAAFENELKSTTLAQVVSDTRKLIDEE</sequence>
<dbReference type="Gene3D" id="1.10.10.10">
    <property type="entry name" value="Winged helix-like DNA-binding domain superfamily/Winged helix DNA-binding domain"/>
    <property type="match status" value="1"/>
</dbReference>
<keyword evidence="1" id="KW-0238">DNA-binding</keyword>
<dbReference type="EMBL" id="FOAT01000027">
    <property type="protein sequence ID" value="SEL40998.1"/>
    <property type="molecule type" value="Genomic_DNA"/>
</dbReference>
<name>A0A1H7PZV1_RUMAL</name>
<proteinExistence type="predicted"/>
<dbReference type="InterPro" id="IPR000944">
    <property type="entry name" value="Tscrpt_reg_Rrf2"/>
</dbReference>
<organism evidence="1 2">
    <name type="scientific">Ruminococcus albus</name>
    <dbReference type="NCBI Taxonomy" id="1264"/>
    <lineage>
        <taxon>Bacteria</taxon>
        <taxon>Bacillati</taxon>
        <taxon>Bacillota</taxon>
        <taxon>Clostridia</taxon>
        <taxon>Eubacteriales</taxon>
        <taxon>Oscillospiraceae</taxon>
        <taxon>Ruminococcus</taxon>
    </lineage>
</organism>
<gene>
    <name evidence="1" type="ORF">SAMN05216469_1279</name>
</gene>
<dbReference type="GO" id="GO:0003677">
    <property type="term" value="F:DNA binding"/>
    <property type="evidence" value="ECO:0007669"/>
    <property type="project" value="UniProtKB-KW"/>
</dbReference>
<evidence type="ECO:0000313" key="2">
    <source>
        <dbReference type="Proteomes" id="UP000186015"/>
    </source>
</evidence>
<dbReference type="SUPFAM" id="SSF46785">
    <property type="entry name" value="Winged helix' DNA-binding domain"/>
    <property type="match status" value="1"/>
</dbReference>
<dbReference type="OrthoDB" id="213028at2"/>
<dbReference type="FunFam" id="1.10.10.10:FF:000138">
    <property type="entry name" value="Rrf2 family transcriptional regulator"/>
    <property type="match status" value="1"/>
</dbReference>
<reference evidence="1 2" key="1">
    <citation type="submission" date="2016-10" db="EMBL/GenBank/DDBJ databases">
        <authorList>
            <person name="de Groot N.N."/>
        </authorList>
    </citation>
    <scope>NUCLEOTIDE SEQUENCE [LARGE SCALE GENOMIC DNA]</scope>
    <source>
        <strain evidence="1 2">KH2T6</strain>
    </source>
</reference>
<dbReference type="Proteomes" id="UP000186015">
    <property type="component" value="Unassembled WGS sequence"/>
</dbReference>
<protein>
    <submittedName>
        <fullName evidence="1">DNA-binding transcriptional regulator, IscR family</fullName>
    </submittedName>
</protein>
<dbReference type="GO" id="GO:0003700">
    <property type="term" value="F:DNA-binding transcription factor activity"/>
    <property type="evidence" value="ECO:0007669"/>
    <property type="project" value="TreeGrafter"/>
</dbReference>
<dbReference type="AlphaFoldDB" id="A0A1H7PZV1"/>
<dbReference type="PANTHER" id="PTHR33221:SF15">
    <property type="entry name" value="HTH-TYPE TRANSCRIPTIONAL REGULATOR YWGB-RELATED"/>
    <property type="match status" value="1"/>
</dbReference>
<dbReference type="GO" id="GO:0005829">
    <property type="term" value="C:cytosol"/>
    <property type="evidence" value="ECO:0007669"/>
    <property type="project" value="TreeGrafter"/>
</dbReference>
<evidence type="ECO:0000313" key="1">
    <source>
        <dbReference type="EMBL" id="SEL40998.1"/>
    </source>
</evidence>
<dbReference type="InterPro" id="IPR036390">
    <property type="entry name" value="WH_DNA-bd_sf"/>
</dbReference>
<dbReference type="InterPro" id="IPR036388">
    <property type="entry name" value="WH-like_DNA-bd_sf"/>
</dbReference>